<organism evidence="2 3">
    <name type="scientific">Frankia canadensis</name>
    <dbReference type="NCBI Taxonomy" id="1836972"/>
    <lineage>
        <taxon>Bacteria</taxon>
        <taxon>Bacillati</taxon>
        <taxon>Actinomycetota</taxon>
        <taxon>Actinomycetes</taxon>
        <taxon>Frankiales</taxon>
        <taxon>Frankiaceae</taxon>
        <taxon>Frankia</taxon>
    </lineage>
</organism>
<name>A0A2I2KUZ8_9ACTN</name>
<accession>A0A2I2KUZ8</accession>
<evidence type="ECO:0000256" key="1">
    <source>
        <dbReference type="SAM" id="MobiDB-lite"/>
    </source>
</evidence>
<dbReference type="EMBL" id="FZMO01000267">
    <property type="protein sequence ID" value="SNQ49486.1"/>
    <property type="molecule type" value="Genomic_DNA"/>
</dbReference>
<gene>
    <name evidence="2" type="ORF">FRACA_3390004</name>
</gene>
<protein>
    <submittedName>
        <fullName evidence="2">Uncharacterized protein</fullName>
    </submittedName>
</protein>
<reference evidence="2 3" key="1">
    <citation type="submission" date="2017-06" db="EMBL/GenBank/DDBJ databases">
        <authorList>
            <person name="Kim H.J."/>
            <person name="Triplett B.A."/>
        </authorList>
    </citation>
    <scope>NUCLEOTIDE SEQUENCE [LARGE SCALE GENOMIC DNA]</scope>
    <source>
        <strain evidence="2">FRACA_ARgP5</strain>
    </source>
</reference>
<proteinExistence type="predicted"/>
<dbReference type="AlphaFoldDB" id="A0A2I2KUZ8"/>
<evidence type="ECO:0000313" key="3">
    <source>
        <dbReference type="Proteomes" id="UP000234331"/>
    </source>
</evidence>
<sequence length="78" mass="8372">MRPRALRTSGFGTLLLGAGAVREVRGPACAWPDRVVDVTWGTLPRRQGGLYRASPNSPRSPPCPQGTFIPLRCKGGQV</sequence>
<evidence type="ECO:0000313" key="2">
    <source>
        <dbReference type="EMBL" id="SNQ49486.1"/>
    </source>
</evidence>
<feature type="region of interest" description="Disordered" evidence="1">
    <location>
        <begin position="49"/>
        <end position="68"/>
    </location>
</feature>
<keyword evidence="3" id="KW-1185">Reference proteome</keyword>
<dbReference type="Proteomes" id="UP000234331">
    <property type="component" value="Unassembled WGS sequence"/>
</dbReference>